<name>A0ABQ4K9U7_9BACI</name>
<reference evidence="1 2" key="1">
    <citation type="submission" date="2021-03" db="EMBL/GenBank/DDBJ databases">
        <title>Antimicrobial resistance genes in bacteria isolated from Japanese honey, and their potential for conferring macrolide and lincosamide resistance in the American foulbrood pathogen Paenibacillus larvae.</title>
        <authorList>
            <person name="Okamoto M."/>
            <person name="Kumagai M."/>
            <person name="Kanamori H."/>
            <person name="Takamatsu D."/>
        </authorList>
    </citation>
    <scope>NUCLEOTIDE SEQUENCE [LARGE SCALE GENOMIC DNA]</scope>
    <source>
        <strain evidence="1 2">J1TS3</strain>
    </source>
</reference>
<evidence type="ECO:0000313" key="2">
    <source>
        <dbReference type="Proteomes" id="UP000680279"/>
    </source>
</evidence>
<dbReference type="Proteomes" id="UP000680279">
    <property type="component" value="Unassembled WGS sequence"/>
</dbReference>
<proteinExistence type="predicted"/>
<organism evidence="1 2">
    <name type="scientific">Siminovitchia fordii</name>
    <dbReference type="NCBI Taxonomy" id="254759"/>
    <lineage>
        <taxon>Bacteria</taxon>
        <taxon>Bacillati</taxon>
        <taxon>Bacillota</taxon>
        <taxon>Bacilli</taxon>
        <taxon>Bacillales</taxon>
        <taxon>Bacillaceae</taxon>
        <taxon>Siminovitchia</taxon>
    </lineage>
</organism>
<comment type="caution">
    <text evidence="1">The sequence shown here is derived from an EMBL/GenBank/DDBJ whole genome shotgun (WGS) entry which is preliminary data.</text>
</comment>
<keyword evidence="2" id="KW-1185">Reference proteome</keyword>
<gene>
    <name evidence="1" type="ORF">J1TS3_36290</name>
</gene>
<accession>A0ABQ4K9U7</accession>
<evidence type="ECO:0008006" key="3">
    <source>
        <dbReference type="Google" id="ProtNLM"/>
    </source>
</evidence>
<evidence type="ECO:0000313" key="1">
    <source>
        <dbReference type="EMBL" id="GIN22495.1"/>
    </source>
</evidence>
<dbReference type="RefSeq" id="WP_212963625.1">
    <property type="nucleotide sequence ID" value="NZ_BOQT01000018.1"/>
</dbReference>
<sequence>MRQALLKDGLGRFTGSINSEFGFWDEQESYRDYKVEEVRFPKHGEQNKTFPVHTYFIDLETGEVIK</sequence>
<dbReference type="EMBL" id="BOQT01000018">
    <property type="protein sequence ID" value="GIN22495.1"/>
    <property type="molecule type" value="Genomic_DNA"/>
</dbReference>
<protein>
    <recommendedName>
        <fullName evidence="3">PepSY domain-containing protein</fullName>
    </recommendedName>
</protein>